<dbReference type="GeneID" id="36588238"/>
<keyword evidence="2" id="KW-1185">Reference proteome</keyword>
<dbReference type="OrthoDB" id="5292177at2759"/>
<name>A0A2J6TBI1_9HELO</name>
<gene>
    <name evidence="1" type="ORF">K444DRAFT_612563</name>
</gene>
<evidence type="ECO:0000313" key="1">
    <source>
        <dbReference type="EMBL" id="PMD60389.1"/>
    </source>
</evidence>
<dbReference type="Proteomes" id="UP000235371">
    <property type="component" value="Unassembled WGS sequence"/>
</dbReference>
<dbReference type="AlphaFoldDB" id="A0A2J6TBI1"/>
<organism evidence="1 2">
    <name type="scientific">Hyaloscypha bicolor E</name>
    <dbReference type="NCBI Taxonomy" id="1095630"/>
    <lineage>
        <taxon>Eukaryota</taxon>
        <taxon>Fungi</taxon>
        <taxon>Dikarya</taxon>
        <taxon>Ascomycota</taxon>
        <taxon>Pezizomycotina</taxon>
        <taxon>Leotiomycetes</taxon>
        <taxon>Helotiales</taxon>
        <taxon>Hyaloscyphaceae</taxon>
        <taxon>Hyaloscypha</taxon>
        <taxon>Hyaloscypha bicolor</taxon>
    </lineage>
</organism>
<evidence type="ECO:0000313" key="2">
    <source>
        <dbReference type="Proteomes" id="UP000235371"/>
    </source>
</evidence>
<reference evidence="1 2" key="1">
    <citation type="submission" date="2016-04" db="EMBL/GenBank/DDBJ databases">
        <title>A degradative enzymes factory behind the ericoid mycorrhizal symbiosis.</title>
        <authorList>
            <consortium name="DOE Joint Genome Institute"/>
            <person name="Martino E."/>
            <person name="Morin E."/>
            <person name="Grelet G."/>
            <person name="Kuo A."/>
            <person name="Kohler A."/>
            <person name="Daghino S."/>
            <person name="Barry K."/>
            <person name="Choi C."/>
            <person name="Cichocki N."/>
            <person name="Clum A."/>
            <person name="Copeland A."/>
            <person name="Hainaut M."/>
            <person name="Haridas S."/>
            <person name="Labutti K."/>
            <person name="Lindquist E."/>
            <person name="Lipzen A."/>
            <person name="Khouja H.-R."/>
            <person name="Murat C."/>
            <person name="Ohm R."/>
            <person name="Olson A."/>
            <person name="Spatafora J."/>
            <person name="Veneault-Fourrey C."/>
            <person name="Henrissat B."/>
            <person name="Grigoriev I."/>
            <person name="Martin F."/>
            <person name="Perotto S."/>
        </authorList>
    </citation>
    <scope>NUCLEOTIDE SEQUENCE [LARGE SCALE GENOMIC DNA]</scope>
    <source>
        <strain evidence="1 2">E</strain>
    </source>
</reference>
<dbReference type="EMBL" id="KZ613790">
    <property type="protein sequence ID" value="PMD60389.1"/>
    <property type="molecule type" value="Genomic_DNA"/>
</dbReference>
<protein>
    <submittedName>
        <fullName evidence="1">Uncharacterized protein</fullName>
    </submittedName>
</protein>
<sequence>MGLNNVRSSHGLLTRAGDGSEIPSVIPEFGNLPIIIVSYNFDQDDLDQHVPLLRCGHSDVWMHFLNSGPRGPGGTGSTRTTTFGHADEPWKVPKIHVSQGLCRLQPGSLLGGGDGEQSGAPELAYILVFQGRSGAIRSNLVLRSSLDLAGAEMFHMAANGFSVVFSGAMLKKNLEKRTDVTYSFERVDNLDELQAVDSDQLKKVIGVLC</sequence>
<dbReference type="InParanoid" id="A0A2J6TBI1"/>
<dbReference type="RefSeq" id="XP_024737293.1">
    <property type="nucleotide sequence ID" value="XM_024880161.1"/>
</dbReference>
<accession>A0A2J6TBI1</accession>
<proteinExistence type="predicted"/>